<feature type="transmembrane region" description="Helical" evidence="1">
    <location>
        <begin position="51"/>
        <end position="69"/>
    </location>
</feature>
<sequence length="144" mass="15351">MTDIKPKKKAVSWWPFLTFLAAGLGGVMWLVLLNFTTDGDGNLISTKLRDILTILVASSLVLGGVGQSMRSAAHGARASAGRRIDGSGKVIGVFAWALGLVASMAFAYEGTNVSNVVLGVAIVSWLLVIAGCIFYYVWAWCIRN</sequence>
<feature type="transmembrane region" description="Helical" evidence="1">
    <location>
        <begin position="90"/>
        <end position="108"/>
    </location>
</feature>
<evidence type="ECO:0000256" key="1">
    <source>
        <dbReference type="SAM" id="Phobius"/>
    </source>
</evidence>
<protein>
    <submittedName>
        <fullName evidence="2">Uncharacterized protein</fullName>
    </submittedName>
</protein>
<organism evidence="2 3">
    <name type="scientific">Brevibacterium aurantiacum</name>
    <dbReference type="NCBI Taxonomy" id="273384"/>
    <lineage>
        <taxon>Bacteria</taxon>
        <taxon>Bacillati</taxon>
        <taxon>Actinomycetota</taxon>
        <taxon>Actinomycetes</taxon>
        <taxon>Micrococcales</taxon>
        <taxon>Brevibacteriaceae</taxon>
        <taxon>Brevibacterium</taxon>
    </lineage>
</organism>
<gene>
    <name evidence="2" type="ORF">CIK65_07680</name>
</gene>
<name>A0A2A3YV86_BREAU</name>
<evidence type="ECO:0000313" key="3">
    <source>
        <dbReference type="Proteomes" id="UP000218620"/>
    </source>
</evidence>
<keyword evidence="1" id="KW-1133">Transmembrane helix</keyword>
<dbReference type="EMBL" id="NRGQ01000007">
    <property type="protein sequence ID" value="PCC43171.1"/>
    <property type="molecule type" value="Genomic_DNA"/>
</dbReference>
<proteinExistence type="predicted"/>
<dbReference type="Proteomes" id="UP000218620">
    <property type="component" value="Unassembled WGS sequence"/>
</dbReference>
<reference evidence="2 3" key="1">
    <citation type="journal article" date="2017" name="Elife">
        <title>Extensive horizontal gene transfer in cheese-associated bacteria.</title>
        <authorList>
            <person name="Bonham K.S."/>
            <person name="Wolfe B.E."/>
            <person name="Dutton R.J."/>
        </authorList>
    </citation>
    <scope>NUCLEOTIDE SEQUENCE [LARGE SCALE GENOMIC DNA]</scope>
    <source>
        <strain evidence="2 3">962_8</strain>
    </source>
</reference>
<dbReference type="AlphaFoldDB" id="A0A2A3YV86"/>
<dbReference type="RefSeq" id="WP_096177807.1">
    <property type="nucleotide sequence ID" value="NZ_NRGQ01000007.1"/>
</dbReference>
<keyword evidence="1" id="KW-0812">Transmembrane</keyword>
<accession>A0A2A3YV86</accession>
<feature type="transmembrane region" description="Helical" evidence="1">
    <location>
        <begin position="114"/>
        <end position="138"/>
    </location>
</feature>
<feature type="transmembrane region" description="Helical" evidence="1">
    <location>
        <begin position="12"/>
        <end position="31"/>
    </location>
</feature>
<keyword evidence="1" id="KW-0472">Membrane</keyword>
<comment type="caution">
    <text evidence="2">The sequence shown here is derived from an EMBL/GenBank/DDBJ whole genome shotgun (WGS) entry which is preliminary data.</text>
</comment>
<evidence type="ECO:0000313" key="2">
    <source>
        <dbReference type="EMBL" id="PCC43171.1"/>
    </source>
</evidence>